<dbReference type="InterPro" id="IPR001958">
    <property type="entry name" value="Tet-R_TetA/multi-R_MdtG-like"/>
</dbReference>
<feature type="transmembrane region" description="Helical" evidence="5">
    <location>
        <begin position="356"/>
        <end position="379"/>
    </location>
</feature>
<dbReference type="EMBL" id="JAJVKT010000021">
    <property type="protein sequence ID" value="MCE7510216.1"/>
    <property type="molecule type" value="Genomic_DNA"/>
</dbReference>
<dbReference type="PRINTS" id="PR01035">
    <property type="entry name" value="TCRTETA"/>
</dbReference>
<keyword evidence="8" id="KW-1185">Reference proteome</keyword>
<dbReference type="InterPro" id="IPR020846">
    <property type="entry name" value="MFS_dom"/>
</dbReference>
<dbReference type="GeneID" id="94686896"/>
<evidence type="ECO:0000256" key="2">
    <source>
        <dbReference type="ARBA" id="ARBA00022692"/>
    </source>
</evidence>
<feature type="transmembrane region" description="Helical" evidence="5">
    <location>
        <begin position="385"/>
        <end position="404"/>
    </location>
</feature>
<dbReference type="PROSITE" id="PS50850">
    <property type="entry name" value="MFS"/>
    <property type="match status" value="1"/>
</dbReference>
<gene>
    <name evidence="7" type="ORF">LZG35_16375</name>
</gene>
<dbReference type="InterPro" id="IPR036259">
    <property type="entry name" value="MFS_trans_sf"/>
</dbReference>
<dbReference type="InterPro" id="IPR011701">
    <property type="entry name" value="MFS"/>
</dbReference>
<reference evidence="7" key="1">
    <citation type="submission" date="2022-01" db="EMBL/GenBank/DDBJ databases">
        <authorList>
            <person name="Karlyshev A.V."/>
            <person name="Jaspars M."/>
        </authorList>
    </citation>
    <scope>NUCLEOTIDE SEQUENCE</scope>
    <source>
        <strain evidence="7">AGSA3-2</strain>
    </source>
</reference>
<proteinExistence type="predicted"/>
<evidence type="ECO:0000256" key="5">
    <source>
        <dbReference type="SAM" id="Phobius"/>
    </source>
</evidence>
<feature type="transmembrane region" description="Helical" evidence="5">
    <location>
        <begin position="232"/>
        <end position="254"/>
    </location>
</feature>
<dbReference type="KEGG" id="axe:P40_11240"/>
<comment type="subcellular location">
    <subcellularLocation>
        <location evidence="1">Membrane</location>
        <topology evidence="1">Multi-pass membrane protein</topology>
    </subcellularLocation>
</comment>
<feature type="transmembrane region" description="Helical" evidence="5">
    <location>
        <begin position="266"/>
        <end position="288"/>
    </location>
</feature>
<dbReference type="PANTHER" id="PTHR23546">
    <property type="entry name" value="TRANSPORT PROTEIN"/>
    <property type="match status" value="1"/>
</dbReference>
<feature type="transmembrane region" description="Helical" evidence="5">
    <location>
        <begin position="322"/>
        <end position="344"/>
    </location>
</feature>
<sequence>MPAASPAARSPAFVQTLLLAAVGVTALGQTLVFTLLPSLGRSTGLAEIQVGLIISCSSLAFALASPIWGYLSELYGRRPVLIIGLTGYAVGTVFFAVVFHLGLKGWLTGGALVACLVVARMSQAVIMAATPPSAAAYTADITAPEARTRGMGRIGAANNLGTVLGPGIGGLLAALTLILPLYLVAGVVACMALLIFLLLPPSPYRTQAPDTRVRSVMATGLRAYTDPRFRDLLITGVVLFMSFALVQQTLGFLFQDALHMSPSAAAGALGTAMMAAAVTSLTGQILVVQWLRAPALVLLGMAVPLIGAGALLLWLFDQRLALTVAVMLVGLGIGFGMPAIMALASLRVDSSEQGRVAGLASACPSLGFIIGPLTGTALYSIDHRFPYIMVAVLMVPLAVLVWRLRRRTEISPKTDVSGED</sequence>
<protein>
    <submittedName>
        <fullName evidence="7">MFS transporter</fullName>
    </submittedName>
</protein>
<feature type="transmembrane region" description="Helical" evidence="5">
    <location>
        <begin position="106"/>
        <end position="129"/>
    </location>
</feature>
<dbReference type="AlphaFoldDB" id="A0A9Q3W7D7"/>
<evidence type="ECO:0000256" key="3">
    <source>
        <dbReference type="ARBA" id="ARBA00022989"/>
    </source>
</evidence>
<keyword evidence="4 5" id="KW-0472">Membrane</keyword>
<dbReference type="Pfam" id="PF07690">
    <property type="entry name" value="MFS_1"/>
    <property type="match status" value="1"/>
</dbReference>
<evidence type="ECO:0000259" key="6">
    <source>
        <dbReference type="PROSITE" id="PS50850"/>
    </source>
</evidence>
<feature type="domain" description="Major facilitator superfamily (MFS) profile" evidence="6">
    <location>
        <begin position="14"/>
        <end position="409"/>
    </location>
</feature>
<dbReference type="SUPFAM" id="SSF103473">
    <property type="entry name" value="MFS general substrate transporter"/>
    <property type="match status" value="1"/>
</dbReference>
<comment type="caution">
    <text evidence="7">The sequence shown here is derived from an EMBL/GenBank/DDBJ whole genome shotgun (WGS) entry which is preliminary data.</text>
</comment>
<evidence type="ECO:0000313" key="7">
    <source>
        <dbReference type="EMBL" id="MCE7510216.1"/>
    </source>
</evidence>
<evidence type="ECO:0000256" key="4">
    <source>
        <dbReference type="ARBA" id="ARBA00023136"/>
    </source>
</evidence>
<organism evidence="7 8">
    <name type="scientific">Alloalcanivorax xenomutans</name>
    <dbReference type="NCBI Taxonomy" id="1094342"/>
    <lineage>
        <taxon>Bacteria</taxon>
        <taxon>Pseudomonadati</taxon>
        <taxon>Pseudomonadota</taxon>
        <taxon>Gammaproteobacteria</taxon>
        <taxon>Oceanospirillales</taxon>
        <taxon>Alcanivoracaceae</taxon>
        <taxon>Alloalcanivorax</taxon>
    </lineage>
</organism>
<feature type="transmembrane region" description="Helical" evidence="5">
    <location>
        <begin position="48"/>
        <end position="68"/>
    </location>
</feature>
<dbReference type="Proteomes" id="UP001107961">
    <property type="component" value="Unassembled WGS sequence"/>
</dbReference>
<dbReference type="RefSeq" id="WP_022995005.1">
    <property type="nucleotide sequence ID" value="NZ_CBDDTQ010000005.1"/>
</dbReference>
<feature type="transmembrane region" description="Helical" evidence="5">
    <location>
        <begin position="80"/>
        <end position="99"/>
    </location>
</feature>
<accession>A0A9Q3W7D7</accession>
<keyword evidence="3 5" id="KW-1133">Transmembrane helix</keyword>
<feature type="transmembrane region" description="Helical" evidence="5">
    <location>
        <begin position="295"/>
        <end position="316"/>
    </location>
</feature>
<dbReference type="PANTHER" id="PTHR23546:SF1">
    <property type="entry name" value="MEMBRANE PROTEIN"/>
    <property type="match status" value="1"/>
</dbReference>
<dbReference type="Gene3D" id="1.20.1250.20">
    <property type="entry name" value="MFS general substrate transporter like domains"/>
    <property type="match status" value="1"/>
</dbReference>
<dbReference type="CDD" id="cd17325">
    <property type="entry name" value="MFS_MdtG_SLC18_like"/>
    <property type="match status" value="1"/>
</dbReference>
<dbReference type="GO" id="GO:0016020">
    <property type="term" value="C:membrane"/>
    <property type="evidence" value="ECO:0007669"/>
    <property type="project" value="UniProtKB-SubCell"/>
</dbReference>
<dbReference type="GO" id="GO:0022857">
    <property type="term" value="F:transmembrane transporter activity"/>
    <property type="evidence" value="ECO:0007669"/>
    <property type="project" value="InterPro"/>
</dbReference>
<evidence type="ECO:0000313" key="8">
    <source>
        <dbReference type="Proteomes" id="UP001107961"/>
    </source>
</evidence>
<name>A0A9Q3W7D7_9GAMM</name>
<feature type="transmembrane region" description="Helical" evidence="5">
    <location>
        <begin position="12"/>
        <end position="36"/>
    </location>
</feature>
<keyword evidence="2 5" id="KW-0812">Transmembrane</keyword>
<evidence type="ECO:0000256" key="1">
    <source>
        <dbReference type="ARBA" id="ARBA00004141"/>
    </source>
</evidence>
<feature type="transmembrane region" description="Helical" evidence="5">
    <location>
        <begin position="168"/>
        <end position="199"/>
    </location>
</feature>